<evidence type="ECO:0000256" key="3">
    <source>
        <dbReference type="ARBA" id="ARBA00023163"/>
    </source>
</evidence>
<proteinExistence type="predicted"/>
<dbReference type="Proteomes" id="UP001196509">
    <property type="component" value="Unassembled WGS sequence"/>
</dbReference>
<dbReference type="InterPro" id="IPR036388">
    <property type="entry name" value="WH-like_DNA-bd_sf"/>
</dbReference>
<dbReference type="SUPFAM" id="SSF75516">
    <property type="entry name" value="Pheromone-binding domain of LuxR-like quorum-sensing transcription factors"/>
    <property type="match status" value="1"/>
</dbReference>
<dbReference type="Pfam" id="PF03472">
    <property type="entry name" value="Autoind_bind"/>
    <property type="match status" value="1"/>
</dbReference>
<reference evidence="5" key="1">
    <citation type="submission" date="2021-08" db="EMBL/GenBank/DDBJ databases">
        <title>Hoeflea bacterium WL0058 sp. nov., isolated from the sediment.</title>
        <authorList>
            <person name="Wang L."/>
            <person name="Zhang D."/>
        </authorList>
    </citation>
    <scope>NUCLEOTIDE SEQUENCE</scope>
    <source>
        <strain evidence="5">WL0058</strain>
    </source>
</reference>
<keyword evidence="6" id="KW-1185">Reference proteome</keyword>
<dbReference type="InterPro" id="IPR000792">
    <property type="entry name" value="Tscrpt_reg_LuxR_C"/>
</dbReference>
<dbReference type="SMART" id="SM00421">
    <property type="entry name" value="HTH_LUXR"/>
    <property type="match status" value="1"/>
</dbReference>
<protein>
    <submittedName>
        <fullName evidence="5">Autoinducer binding domain-containing protein</fullName>
    </submittedName>
</protein>
<dbReference type="PANTHER" id="PTHR44688">
    <property type="entry name" value="DNA-BINDING TRANSCRIPTIONAL ACTIVATOR DEVR_DOSR"/>
    <property type="match status" value="1"/>
</dbReference>
<keyword evidence="1" id="KW-0805">Transcription regulation</keyword>
<evidence type="ECO:0000313" key="6">
    <source>
        <dbReference type="Proteomes" id="UP001196509"/>
    </source>
</evidence>
<dbReference type="RefSeq" id="WP_220226381.1">
    <property type="nucleotide sequence ID" value="NZ_JAICBX010000001.1"/>
</dbReference>
<dbReference type="PRINTS" id="PR00038">
    <property type="entry name" value="HTHLUXR"/>
</dbReference>
<evidence type="ECO:0000256" key="2">
    <source>
        <dbReference type="ARBA" id="ARBA00023125"/>
    </source>
</evidence>
<dbReference type="PROSITE" id="PS00622">
    <property type="entry name" value="HTH_LUXR_1"/>
    <property type="match status" value="1"/>
</dbReference>
<feature type="domain" description="HTH luxR-type" evidence="4">
    <location>
        <begin position="176"/>
        <end position="241"/>
    </location>
</feature>
<dbReference type="Gene3D" id="3.30.450.80">
    <property type="entry name" value="Transcription factor LuxR-like, autoinducer-binding domain"/>
    <property type="match status" value="1"/>
</dbReference>
<dbReference type="PANTHER" id="PTHR44688:SF16">
    <property type="entry name" value="DNA-BINDING TRANSCRIPTIONAL ACTIVATOR DEVR_DOSR"/>
    <property type="match status" value="1"/>
</dbReference>
<name>A0AAE2ZJ30_9HYPH</name>
<accession>A0AAE2ZJ30</accession>
<dbReference type="InterPro" id="IPR036693">
    <property type="entry name" value="TF_LuxR_autoind-bd_dom_sf"/>
</dbReference>
<dbReference type="EMBL" id="JAICBX010000001">
    <property type="protein sequence ID" value="MBW8635652.1"/>
    <property type="molecule type" value="Genomic_DNA"/>
</dbReference>
<dbReference type="GO" id="GO:0003677">
    <property type="term" value="F:DNA binding"/>
    <property type="evidence" value="ECO:0007669"/>
    <property type="project" value="UniProtKB-KW"/>
</dbReference>
<dbReference type="InterPro" id="IPR016032">
    <property type="entry name" value="Sig_transdc_resp-reg_C-effctor"/>
</dbReference>
<comment type="caution">
    <text evidence="5">The sequence shown here is derived from an EMBL/GenBank/DDBJ whole genome shotgun (WGS) entry which is preliminary data.</text>
</comment>
<keyword evidence="2" id="KW-0238">DNA-binding</keyword>
<dbReference type="AlphaFoldDB" id="A0AAE2ZJ30"/>
<evidence type="ECO:0000256" key="1">
    <source>
        <dbReference type="ARBA" id="ARBA00023015"/>
    </source>
</evidence>
<dbReference type="PROSITE" id="PS50043">
    <property type="entry name" value="HTH_LUXR_2"/>
    <property type="match status" value="1"/>
</dbReference>
<dbReference type="Gene3D" id="1.10.10.10">
    <property type="entry name" value="Winged helix-like DNA-binding domain superfamily/Winged helix DNA-binding domain"/>
    <property type="match status" value="1"/>
</dbReference>
<evidence type="ECO:0000313" key="5">
    <source>
        <dbReference type="EMBL" id="MBW8635652.1"/>
    </source>
</evidence>
<sequence length="244" mass="27663">MKPWLADSDYQFDDGDAEVGVRMKAMLGAMNLEHFSFMILRPPRNKPFPIDETIRTSYPDAWLGRYRALRYFEVDPVADLSTRIMQPFYWGQGRFLRDFKKPQRLVFDEAKCFGISYGLAIPMHGPDGEVSVFNVVSSDKRHLLDATRSEHGRIFAAAYGTHDRVMREQIRLPFPGVEEDVELSIRERECLAWTLEGKTAGEIATILNLSVSTVNHHALSATRKLGSLNKHHAAVTALRGGLIQ</sequence>
<keyword evidence="3" id="KW-0804">Transcription</keyword>
<organism evidence="5 6">
    <name type="scientific">Flavimaribacter sediminis</name>
    <dbReference type="NCBI Taxonomy" id="2865987"/>
    <lineage>
        <taxon>Bacteria</taxon>
        <taxon>Pseudomonadati</taxon>
        <taxon>Pseudomonadota</taxon>
        <taxon>Alphaproteobacteria</taxon>
        <taxon>Hyphomicrobiales</taxon>
        <taxon>Rhizobiaceae</taxon>
        <taxon>Flavimaribacter</taxon>
    </lineage>
</organism>
<evidence type="ECO:0000259" key="4">
    <source>
        <dbReference type="PROSITE" id="PS50043"/>
    </source>
</evidence>
<dbReference type="InterPro" id="IPR005143">
    <property type="entry name" value="TF_LuxR_autoind-bd_dom"/>
</dbReference>
<gene>
    <name evidence="5" type="ORF">K1W69_00515</name>
</gene>
<dbReference type="GO" id="GO:0006355">
    <property type="term" value="P:regulation of DNA-templated transcription"/>
    <property type="evidence" value="ECO:0007669"/>
    <property type="project" value="InterPro"/>
</dbReference>
<dbReference type="SUPFAM" id="SSF46894">
    <property type="entry name" value="C-terminal effector domain of the bipartite response regulators"/>
    <property type="match status" value="1"/>
</dbReference>
<dbReference type="CDD" id="cd06170">
    <property type="entry name" value="LuxR_C_like"/>
    <property type="match status" value="1"/>
</dbReference>
<dbReference type="Pfam" id="PF00196">
    <property type="entry name" value="GerE"/>
    <property type="match status" value="1"/>
</dbReference>